<dbReference type="Pfam" id="PF13404">
    <property type="entry name" value="HTH_AsnC-type"/>
    <property type="match status" value="1"/>
</dbReference>
<dbReference type="InterPro" id="IPR000485">
    <property type="entry name" value="AsnC-type_HTH_dom"/>
</dbReference>
<comment type="caution">
    <text evidence="5">The sequence shown here is derived from an EMBL/GenBank/DDBJ whole genome shotgun (WGS) entry which is preliminary data.</text>
</comment>
<evidence type="ECO:0000256" key="1">
    <source>
        <dbReference type="ARBA" id="ARBA00023015"/>
    </source>
</evidence>
<dbReference type="PROSITE" id="PS50956">
    <property type="entry name" value="HTH_ASNC_2"/>
    <property type="match status" value="1"/>
</dbReference>
<dbReference type="PANTHER" id="PTHR30154:SF34">
    <property type="entry name" value="TRANSCRIPTIONAL REGULATOR AZLB"/>
    <property type="match status" value="1"/>
</dbReference>
<gene>
    <name evidence="5" type="ORF">ACFSQ0_07945</name>
</gene>
<accession>A0ABW5SET7</accession>
<feature type="domain" description="HTH asnC-type" evidence="4">
    <location>
        <begin position="2"/>
        <end position="63"/>
    </location>
</feature>
<dbReference type="PRINTS" id="PR00033">
    <property type="entry name" value="HTHASNC"/>
</dbReference>
<dbReference type="SMART" id="SM00344">
    <property type="entry name" value="HTH_ASNC"/>
    <property type="match status" value="1"/>
</dbReference>
<protein>
    <submittedName>
        <fullName evidence="5">Lrp/AsnC family transcriptional regulator</fullName>
    </submittedName>
</protein>
<dbReference type="SUPFAM" id="SSF54909">
    <property type="entry name" value="Dimeric alpha+beta barrel"/>
    <property type="match status" value="1"/>
</dbReference>
<proteinExistence type="predicted"/>
<dbReference type="EMBL" id="JBHULZ010000040">
    <property type="protein sequence ID" value="MFD2697920.1"/>
    <property type="molecule type" value="Genomic_DNA"/>
</dbReference>
<sequence length="153" mass="17664">MLDTTDKNLLALLQQDAKQTIKSLAFKLNLSVTAVHERIKKLERNQTITQYVALIDKNRVNKSFMVLCHLKLNEHTRENIKRFEKEVSQLPEVMECYHVSGDYDFILKILVKDMPAYRQFLVDKLTALSGIGSTQSTFIIDEAKETTQIALNY</sequence>
<organism evidence="5 6">
    <name type="scientific">Mesonia sediminis</name>
    <dbReference type="NCBI Taxonomy" id="1703946"/>
    <lineage>
        <taxon>Bacteria</taxon>
        <taxon>Pseudomonadati</taxon>
        <taxon>Bacteroidota</taxon>
        <taxon>Flavobacteriia</taxon>
        <taxon>Flavobacteriales</taxon>
        <taxon>Flavobacteriaceae</taxon>
        <taxon>Mesonia</taxon>
    </lineage>
</organism>
<keyword evidence="3" id="KW-0804">Transcription</keyword>
<dbReference type="RefSeq" id="WP_379046638.1">
    <property type="nucleotide sequence ID" value="NZ_JBHULZ010000040.1"/>
</dbReference>
<keyword evidence="2" id="KW-0238">DNA-binding</keyword>
<dbReference type="InterPro" id="IPR011008">
    <property type="entry name" value="Dimeric_a/b-barrel"/>
</dbReference>
<dbReference type="InterPro" id="IPR036390">
    <property type="entry name" value="WH_DNA-bd_sf"/>
</dbReference>
<keyword evidence="6" id="KW-1185">Reference proteome</keyword>
<dbReference type="Pfam" id="PF01037">
    <property type="entry name" value="AsnC_trans_reg"/>
    <property type="match status" value="1"/>
</dbReference>
<dbReference type="InterPro" id="IPR036388">
    <property type="entry name" value="WH-like_DNA-bd_sf"/>
</dbReference>
<keyword evidence="1" id="KW-0805">Transcription regulation</keyword>
<dbReference type="InterPro" id="IPR019888">
    <property type="entry name" value="Tscrpt_reg_AsnC-like"/>
</dbReference>
<evidence type="ECO:0000313" key="5">
    <source>
        <dbReference type="EMBL" id="MFD2697920.1"/>
    </source>
</evidence>
<name>A0ABW5SET7_9FLAO</name>
<reference evidence="6" key="1">
    <citation type="journal article" date="2019" name="Int. J. Syst. Evol. Microbiol.">
        <title>The Global Catalogue of Microorganisms (GCM) 10K type strain sequencing project: providing services to taxonomists for standard genome sequencing and annotation.</title>
        <authorList>
            <consortium name="The Broad Institute Genomics Platform"/>
            <consortium name="The Broad Institute Genome Sequencing Center for Infectious Disease"/>
            <person name="Wu L."/>
            <person name="Ma J."/>
        </authorList>
    </citation>
    <scope>NUCLEOTIDE SEQUENCE [LARGE SCALE GENOMIC DNA]</scope>
    <source>
        <strain evidence="6">KCTC 42255</strain>
    </source>
</reference>
<dbReference type="InterPro" id="IPR019887">
    <property type="entry name" value="Tscrpt_reg_AsnC/Lrp_C"/>
</dbReference>
<dbReference type="PANTHER" id="PTHR30154">
    <property type="entry name" value="LEUCINE-RESPONSIVE REGULATORY PROTEIN"/>
    <property type="match status" value="1"/>
</dbReference>
<evidence type="ECO:0000313" key="6">
    <source>
        <dbReference type="Proteomes" id="UP001597357"/>
    </source>
</evidence>
<evidence type="ECO:0000256" key="2">
    <source>
        <dbReference type="ARBA" id="ARBA00023125"/>
    </source>
</evidence>
<evidence type="ECO:0000259" key="4">
    <source>
        <dbReference type="PROSITE" id="PS50956"/>
    </source>
</evidence>
<dbReference type="Gene3D" id="3.30.70.920">
    <property type="match status" value="1"/>
</dbReference>
<dbReference type="Proteomes" id="UP001597357">
    <property type="component" value="Unassembled WGS sequence"/>
</dbReference>
<evidence type="ECO:0000256" key="3">
    <source>
        <dbReference type="ARBA" id="ARBA00023163"/>
    </source>
</evidence>
<dbReference type="Gene3D" id="1.10.10.10">
    <property type="entry name" value="Winged helix-like DNA-binding domain superfamily/Winged helix DNA-binding domain"/>
    <property type="match status" value="1"/>
</dbReference>
<dbReference type="SUPFAM" id="SSF46785">
    <property type="entry name" value="Winged helix' DNA-binding domain"/>
    <property type="match status" value="1"/>
</dbReference>